<evidence type="ECO:0000313" key="2">
    <source>
        <dbReference type="Proteomes" id="UP000698963"/>
    </source>
</evidence>
<dbReference type="InterPro" id="IPR027417">
    <property type="entry name" value="P-loop_NTPase"/>
</dbReference>
<gene>
    <name evidence="1" type="ORF">K8W16_06380</name>
</gene>
<dbReference type="Gene3D" id="3.30.420.280">
    <property type="match status" value="1"/>
</dbReference>
<dbReference type="EMBL" id="DYZA01000125">
    <property type="protein sequence ID" value="HJD97254.1"/>
    <property type="molecule type" value="Genomic_DNA"/>
</dbReference>
<sequence length="420" mass="47350">MMEVRVKLRPLQQKALEELDRRSFGVLICHRRFGKTVLAVARLCRNAAQGGASYRGAYIAPTYRQAKDVAWDYLKKIALAAGARVNESELRADFQNGARIRLYGAENPDALRGLNLCDVVFDEVAQMPYAMWSEIVLPMLLATHGKALFLGTPKGRNALWKVWENAKLREESWVALMYRASETGILSEEDLAVARRESSEAEYEQEYECSFTAAVVGAYYGKLMEDADKSGRICSVPYRPDFPVMTAWDLGFSDSTAIWFVQIVGQEVHVIDYCQASGVGLDHYVRELQKRGYVYGEHLFPHDAAASELGTGTTRLETLQRLGVRGRVLPMTRVEDGINAVRLLLPRCFFDAKKCAQGLEALRLYQREWDDKAGDFRARPLHDWTSHGADAFRYLAMGVENPAGRGAFHKLPPRKNLRVC</sequence>
<reference evidence="1" key="1">
    <citation type="journal article" date="2021" name="PeerJ">
        <title>Extensive microbial diversity within the chicken gut microbiome revealed by metagenomics and culture.</title>
        <authorList>
            <person name="Gilroy R."/>
            <person name="Ravi A."/>
            <person name="Getino M."/>
            <person name="Pursley I."/>
            <person name="Horton D.L."/>
            <person name="Alikhan N.F."/>
            <person name="Baker D."/>
            <person name="Gharbi K."/>
            <person name="Hall N."/>
            <person name="Watson M."/>
            <person name="Adriaenssens E.M."/>
            <person name="Foster-Nyarko E."/>
            <person name="Jarju S."/>
            <person name="Secka A."/>
            <person name="Antonio M."/>
            <person name="Oren A."/>
            <person name="Chaudhuri R.R."/>
            <person name="La Ragione R."/>
            <person name="Hildebrand F."/>
            <person name="Pallen M.J."/>
        </authorList>
    </citation>
    <scope>NUCLEOTIDE SEQUENCE</scope>
    <source>
        <strain evidence="1">ChiGjej2B2-19336</strain>
    </source>
</reference>
<name>A0A921AW85_9BACT</name>
<dbReference type="Proteomes" id="UP000698963">
    <property type="component" value="Unassembled WGS sequence"/>
</dbReference>
<protein>
    <submittedName>
        <fullName evidence="1">Terminase family protein</fullName>
    </submittedName>
</protein>
<accession>A0A921AW85</accession>
<dbReference type="Gene3D" id="3.40.50.300">
    <property type="entry name" value="P-loop containing nucleotide triphosphate hydrolases"/>
    <property type="match status" value="1"/>
</dbReference>
<organism evidence="1 2">
    <name type="scientific">Mailhella massiliensis</name>
    <dbReference type="NCBI Taxonomy" id="1903261"/>
    <lineage>
        <taxon>Bacteria</taxon>
        <taxon>Pseudomonadati</taxon>
        <taxon>Thermodesulfobacteriota</taxon>
        <taxon>Desulfovibrionia</taxon>
        <taxon>Desulfovibrionales</taxon>
        <taxon>Desulfovibrionaceae</taxon>
        <taxon>Mailhella</taxon>
    </lineage>
</organism>
<comment type="caution">
    <text evidence="1">The sequence shown here is derived from an EMBL/GenBank/DDBJ whole genome shotgun (WGS) entry which is preliminary data.</text>
</comment>
<evidence type="ECO:0000313" key="1">
    <source>
        <dbReference type="EMBL" id="HJD97254.1"/>
    </source>
</evidence>
<dbReference type="AlphaFoldDB" id="A0A921AW85"/>
<proteinExistence type="predicted"/>
<dbReference type="Pfam" id="PF03237">
    <property type="entry name" value="Terminase_6N"/>
    <property type="match status" value="1"/>
</dbReference>
<dbReference type="RefSeq" id="WP_304122209.1">
    <property type="nucleotide sequence ID" value="NZ_DYZA01000125.1"/>
</dbReference>
<reference evidence="1" key="2">
    <citation type="submission" date="2021-09" db="EMBL/GenBank/DDBJ databases">
        <authorList>
            <person name="Gilroy R."/>
        </authorList>
    </citation>
    <scope>NUCLEOTIDE SEQUENCE</scope>
    <source>
        <strain evidence="1">ChiGjej2B2-19336</strain>
    </source>
</reference>